<sequence length="20" mass="2313">MKQGILIHLLCNLPFVMDNL</sequence>
<name>A0A0A9ELZ8_ARUDO</name>
<accession>A0A0A9ELZ8</accession>
<organism evidence="1">
    <name type="scientific">Arundo donax</name>
    <name type="common">Giant reed</name>
    <name type="synonym">Donax arundinaceus</name>
    <dbReference type="NCBI Taxonomy" id="35708"/>
    <lineage>
        <taxon>Eukaryota</taxon>
        <taxon>Viridiplantae</taxon>
        <taxon>Streptophyta</taxon>
        <taxon>Embryophyta</taxon>
        <taxon>Tracheophyta</taxon>
        <taxon>Spermatophyta</taxon>
        <taxon>Magnoliopsida</taxon>
        <taxon>Liliopsida</taxon>
        <taxon>Poales</taxon>
        <taxon>Poaceae</taxon>
        <taxon>PACMAD clade</taxon>
        <taxon>Arundinoideae</taxon>
        <taxon>Arundineae</taxon>
        <taxon>Arundo</taxon>
    </lineage>
</organism>
<evidence type="ECO:0000313" key="1">
    <source>
        <dbReference type="EMBL" id="JAE00029.1"/>
    </source>
</evidence>
<protein>
    <submittedName>
        <fullName evidence="1">Uncharacterized protein</fullName>
    </submittedName>
</protein>
<reference evidence="1" key="2">
    <citation type="journal article" date="2015" name="Data Brief">
        <title>Shoot transcriptome of the giant reed, Arundo donax.</title>
        <authorList>
            <person name="Barrero R.A."/>
            <person name="Guerrero F.D."/>
            <person name="Moolhuijzen P."/>
            <person name="Goolsby J.A."/>
            <person name="Tidwell J."/>
            <person name="Bellgard S.E."/>
            <person name="Bellgard M.I."/>
        </authorList>
    </citation>
    <scope>NUCLEOTIDE SEQUENCE</scope>
    <source>
        <tissue evidence="1">Shoot tissue taken approximately 20 cm above the soil surface</tissue>
    </source>
</reference>
<reference evidence="1" key="1">
    <citation type="submission" date="2014-09" db="EMBL/GenBank/DDBJ databases">
        <authorList>
            <person name="Magalhaes I.L.F."/>
            <person name="Oliveira U."/>
            <person name="Santos F.R."/>
            <person name="Vidigal T.H.D.A."/>
            <person name="Brescovit A.D."/>
            <person name="Santos A.J."/>
        </authorList>
    </citation>
    <scope>NUCLEOTIDE SEQUENCE</scope>
    <source>
        <tissue evidence="1">Shoot tissue taken approximately 20 cm above the soil surface</tissue>
    </source>
</reference>
<dbReference type="EMBL" id="GBRH01197867">
    <property type="protein sequence ID" value="JAE00029.1"/>
    <property type="molecule type" value="Transcribed_RNA"/>
</dbReference>
<dbReference type="AlphaFoldDB" id="A0A0A9ELZ8"/>
<proteinExistence type="predicted"/>